<dbReference type="AlphaFoldDB" id="A0A4Y2L0C7"/>
<dbReference type="Proteomes" id="UP000499080">
    <property type="component" value="Unassembled WGS sequence"/>
</dbReference>
<accession>A0A4Y2L0C7</accession>
<feature type="region of interest" description="Disordered" evidence="1">
    <location>
        <begin position="45"/>
        <end position="107"/>
    </location>
</feature>
<dbReference type="EMBL" id="BGPR01005223">
    <property type="protein sequence ID" value="GBN08035.1"/>
    <property type="molecule type" value="Genomic_DNA"/>
</dbReference>
<evidence type="ECO:0000313" key="2">
    <source>
        <dbReference type="EMBL" id="GBN08035.1"/>
    </source>
</evidence>
<name>A0A4Y2L0C7_ARAVE</name>
<keyword evidence="3" id="KW-1185">Reference proteome</keyword>
<sequence length="164" mass="18487">MVMSLPRNFRRSLIFTSESNQKNDGDKNLLFSITLDEINRRYLTNSTAPGVDGPTEDIEKQNDTVGEGREEPTPCLTSASRIGSTDHEYDGGESSQSNRPSPCHLESDDFSEGALDYNAYLDKFYPSSIKGQFTLLCKVLNLMCSECYLMQWCRYGETSALPQW</sequence>
<gene>
    <name evidence="2" type="ORF">AVEN_8251_1</name>
</gene>
<feature type="compositionally biased region" description="Basic and acidic residues" evidence="1">
    <location>
        <begin position="57"/>
        <end position="72"/>
    </location>
</feature>
<protein>
    <submittedName>
        <fullName evidence="2">Uncharacterized protein</fullName>
    </submittedName>
</protein>
<comment type="caution">
    <text evidence="2">The sequence shown here is derived from an EMBL/GenBank/DDBJ whole genome shotgun (WGS) entry which is preliminary data.</text>
</comment>
<reference evidence="2 3" key="1">
    <citation type="journal article" date="2019" name="Sci. Rep.">
        <title>Orb-weaving spider Araneus ventricosus genome elucidates the spidroin gene catalogue.</title>
        <authorList>
            <person name="Kono N."/>
            <person name="Nakamura H."/>
            <person name="Ohtoshi R."/>
            <person name="Moran D.A.P."/>
            <person name="Shinohara A."/>
            <person name="Yoshida Y."/>
            <person name="Fujiwara M."/>
            <person name="Mori M."/>
            <person name="Tomita M."/>
            <person name="Arakawa K."/>
        </authorList>
    </citation>
    <scope>NUCLEOTIDE SEQUENCE [LARGE SCALE GENOMIC DNA]</scope>
</reference>
<proteinExistence type="predicted"/>
<evidence type="ECO:0000256" key="1">
    <source>
        <dbReference type="SAM" id="MobiDB-lite"/>
    </source>
</evidence>
<organism evidence="2 3">
    <name type="scientific">Araneus ventricosus</name>
    <name type="common">Orbweaver spider</name>
    <name type="synonym">Epeira ventricosa</name>
    <dbReference type="NCBI Taxonomy" id="182803"/>
    <lineage>
        <taxon>Eukaryota</taxon>
        <taxon>Metazoa</taxon>
        <taxon>Ecdysozoa</taxon>
        <taxon>Arthropoda</taxon>
        <taxon>Chelicerata</taxon>
        <taxon>Arachnida</taxon>
        <taxon>Araneae</taxon>
        <taxon>Araneomorphae</taxon>
        <taxon>Entelegynae</taxon>
        <taxon>Araneoidea</taxon>
        <taxon>Araneidae</taxon>
        <taxon>Araneus</taxon>
    </lineage>
</organism>
<evidence type="ECO:0000313" key="3">
    <source>
        <dbReference type="Proteomes" id="UP000499080"/>
    </source>
</evidence>